<feature type="non-terminal residue" evidence="2">
    <location>
        <position position="1"/>
    </location>
</feature>
<evidence type="ECO:0008006" key="4">
    <source>
        <dbReference type="Google" id="ProtNLM"/>
    </source>
</evidence>
<keyword evidence="1" id="KW-0812">Transmembrane</keyword>
<feature type="transmembrane region" description="Helical" evidence="1">
    <location>
        <begin position="23"/>
        <end position="40"/>
    </location>
</feature>
<gene>
    <name evidence="2" type="ORF">PCOR1329_LOCUS30041</name>
</gene>
<dbReference type="Proteomes" id="UP001189429">
    <property type="component" value="Unassembled WGS sequence"/>
</dbReference>
<sequence length="198" mass="22303">FSYCESYKGDMGGDFFVTQLEQTLEALFLYIAFMTGLIYLKTNDMVFTLIAAGNFYLLWEAIRVSKRDFRWEIMEFSDLEELKEEPNTEEDPYADHYRQPELRLPTDRTSSNELPAGAQAAPIAHGTRLQAAQDALVFKSPESWDVLRKLAAGEEVRAAGAPLVCAGFPMVALIGGGAVESQLHHHLRRRPPPHRQVS</sequence>
<keyword evidence="1" id="KW-0472">Membrane</keyword>
<keyword evidence="3" id="KW-1185">Reference proteome</keyword>
<keyword evidence="1" id="KW-1133">Transmembrane helix</keyword>
<organism evidence="2 3">
    <name type="scientific">Prorocentrum cordatum</name>
    <dbReference type="NCBI Taxonomy" id="2364126"/>
    <lineage>
        <taxon>Eukaryota</taxon>
        <taxon>Sar</taxon>
        <taxon>Alveolata</taxon>
        <taxon>Dinophyceae</taxon>
        <taxon>Prorocentrales</taxon>
        <taxon>Prorocentraceae</taxon>
        <taxon>Prorocentrum</taxon>
    </lineage>
</organism>
<evidence type="ECO:0000313" key="2">
    <source>
        <dbReference type="EMBL" id="CAK0831785.1"/>
    </source>
</evidence>
<dbReference type="EMBL" id="CAUYUJ010011447">
    <property type="protein sequence ID" value="CAK0831785.1"/>
    <property type="molecule type" value="Genomic_DNA"/>
</dbReference>
<name>A0ABN9SJ62_9DINO</name>
<accession>A0ABN9SJ62</accession>
<protein>
    <recommendedName>
        <fullName evidence="4">Copper transporter</fullName>
    </recommendedName>
</protein>
<evidence type="ECO:0000313" key="3">
    <source>
        <dbReference type="Proteomes" id="UP001189429"/>
    </source>
</evidence>
<reference evidence="2" key="1">
    <citation type="submission" date="2023-10" db="EMBL/GenBank/DDBJ databases">
        <authorList>
            <person name="Chen Y."/>
            <person name="Shah S."/>
            <person name="Dougan E. K."/>
            <person name="Thang M."/>
            <person name="Chan C."/>
        </authorList>
    </citation>
    <scope>NUCLEOTIDE SEQUENCE [LARGE SCALE GENOMIC DNA]</scope>
</reference>
<evidence type="ECO:0000256" key="1">
    <source>
        <dbReference type="SAM" id="Phobius"/>
    </source>
</evidence>
<proteinExistence type="predicted"/>
<comment type="caution">
    <text evidence="2">The sequence shown here is derived from an EMBL/GenBank/DDBJ whole genome shotgun (WGS) entry which is preliminary data.</text>
</comment>